<dbReference type="SUPFAM" id="SSF52540">
    <property type="entry name" value="P-loop containing nucleoside triphosphate hydrolases"/>
    <property type="match status" value="1"/>
</dbReference>
<keyword evidence="7" id="KW-1185">Reference proteome</keyword>
<dbReference type="PANTHER" id="PTHR43289">
    <property type="entry name" value="MITOGEN-ACTIVATED PROTEIN KINASE KINASE KINASE 20-RELATED"/>
    <property type="match status" value="1"/>
</dbReference>
<dbReference type="STRING" id="1192034.CAP_7577"/>
<evidence type="ECO:0000256" key="4">
    <source>
        <dbReference type="ARBA" id="ARBA00022840"/>
    </source>
</evidence>
<dbReference type="Proteomes" id="UP000019678">
    <property type="component" value="Unassembled WGS sequence"/>
</dbReference>
<dbReference type="PANTHER" id="PTHR43289:SF6">
    <property type="entry name" value="SERINE_THREONINE-PROTEIN KINASE NEKL-3"/>
    <property type="match status" value="1"/>
</dbReference>
<accession>A0A017SY97</accession>
<name>A0A017SY97_9BACT</name>
<dbReference type="SUPFAM" id="SSF56112">
    <property type="entry name" value="Protein kinase-like (PK-like)"/>
    <property type="match status" value="1"/>
</dbReference>
<dbReference type="InterPro" id="IPR027417">
    <property type="entry name" value="P-loop_NTPase"/>
</dbReference>
<dbReference type="Pfam" id="PF13191">
    <property type="entry name" value="AAA_16"/>
    <property type="match status" value="1"/>
</dbReference>
<dbReference type="InterPro" id="IPR008271">
    <property type="entry name" value="Ser/Thr_kinase_AS"/>
</dbReference>
<dbReference type="GO" id="GO:0005524">
    <property type="term" value="F:ATP binding"/>
    <property type="evidence" value="ECO:0007669"/>
    <property type="project" value="UniProtKB-KW"/>
</dbReference>
<comment type="caution">
    <text evidence="6">The sequence shown here is derived from an EMBL/GenBank/DDBJ whole genome shotgun (WGS) entry which is preliminary data.</text>
</comment>
<proteinExistence type="predicted"/>
<dbReference type="GO" id="GO:0004674">
    <property type="term" value="F:protein serine/threonine kinase activity"/>
    <property type="evidence" value="ECO:0007669"/>
    <property type="project" value="TreeGrafter"/>
</dbReference>
<keyword evidence="3" id="KW-0418">Kinase</keyword>
<sequence>MVWEREVVADRFQVERLAGAGGMGRVYRALDRRSGAPVALKVLRGSAVQQGFAGGKPGTLTLTSDGTGEAVALRVLQAPGAREVERLAREARLLSRLGHPRVVRYIAAGVTADGEPYLVMEWLEGETLSDRLKRGPLGVEETLMLGLRAAEALGAVHRLGVVHRDVKPSNLFLRGGAVEGLTLIDFGIARGLSATLVLTVPGALLGTVGYVAPEQARGASDVDARADVFSLGCVMYRCLAGRVPVAEGDPISGLFNAMTEEPPRLRSLRAEVPAALDALVGRMLARSPSARPKHGGEVAAELRQIAREMAAAAGGAAAGGWMAGGWMPGGVWRAPERLSAAEQRVVALVLARSSPEAEAREGGAREALARAGRAAAERQRGRFEALGEGEIAVVLTGAGAATDLAARAARAALALQGVRGAEVAAVAGRAVVAGKGLPAGALQARAAALLGGEGAARVDEEMVGLLGGRFEVEGTPGGGVLRRERAPLDRVRLLLGKVTSCVGRERELAQLEGLFGRCVEESESGVVLVTAEAGAGKSRVAQELVRRLRARGAEVEVWVGCGDPARAGGAFGLLGDVLRRAAGITGSDTGEERRRKVDALLGRHLAAGPIAPEAIVAALGELFGLPPKVEGVELGHTVFRDPARLREQMRSAWVHLLRAECQARPLLLVLEDLQWGDAQTLRLVDAALGELSDLPLVVLGLGRAGAGGVDEGFPKLWERRRLTRVRLEPLSRKASEKLARQVLGGGTREEVLSAVVERGGGNAFLLEELIRDAGADGDEDGGEGGGEGSARAARAVPGIPETVLLMVQSRLEGLGNGARRILEAASLFGQSFWREGVEALLDGIDASSGLTELEERDLVTPLLEEARAPGRAQYRFHDLLIWEAAHAMLTEEDQALGHKLAAIWLEQSGTHDPARRSERSGVP</sequence>
<evidence type="ECO:0000313" key="7">
    <source>
        <dbReference type="Proteomes" id="UP000019678"/>
    </source>
</evidence>
<dbReference type="InterPro" id="IPR041664">
    <property type="entry name" value="AAA_16"/>
</dbReference>
<keyword evidence="2" id="KW-0547">Nucleotide-binding</keyword>
<dbReference type="AlphaFoldDB" id="A0A017SY97"/>
<evidence type="ECO:0000256" key="1">
    <source>
        <dbReference type="ARBA" id="ARBA00022679"/>
    </source>
</evidence>
<dbReference type="Pfam" id="PF00069">
    <property type="entry name" value="Pkinase"/>
    <property type="match status" value="1"/>
</dbReference>
<keyword evidence="4" id="KW-0067">ATP-binding</keyword>
<keyword evidence="1" id="KW-0808">Transferase</keyword>
<evidence type="ECO:0000313" key="6">
    <source>
        <dbReference type="EMBL" id="EYF01959.1"/>
    </source>
</evidence>
<dbReference type="Gene3D" id="1.10.510.10">
    <property type="entry name" value="Transferase(Phosphotransferase) domain 1"/>
    <property type="match status" value="1"/>
</dbReference>
<dbReference type="PROSITE" id="PS00108">
    <property type="entry name" value="PROTEIN_KINASE_ST"/>
    <property type="match status" value="1"/>
</dbReference>
<evidence type="ECO:0000259" key="5">
    <source>
        <dbReference type="PROSITE" id="PS50011"/>
    </source>
</evidence>
<dbReference type="Gene3D" id="3.40.50.300">
    <property type="entry name" value="P-loop containing nucleotide triphosphate hydrolases"/>
    <property type="match status" value="1"/>
</dbReference>
<organism evidence="6 7">
    <name type="scientific">Chondromyces apiculatus DSM 436</name>
    <dbReference type="NCBI Taxonomy" id="1192034"/>
    <lineage>
        <taxon>Bacteria</taxon>
        <taxon>Pseudomonadati</taxon>
        <taxon>Myxococcota</taxon>
        <taxon>Polyangia</taxon>
        <taxon>Polyangiales</taxon>
        <taxon>Polyangiaceae</taxon>
        <taxon>Chondromyces</taxon>
    </lineage>
</organism>
<dbReference type="eggNOG" id="COG0515">
    <property type="taxonomic scope" value="Bacteria"/>
</dbReference>
<dbReference type="EMBL" id="ASRX01000068">
    <property type="protein sequence ID" value="EYF01959.1"/>
    <property type="molecule type" value="Genomic_DNA"/>
</dbReference>
<dbReference type="Gene3D" id="3.30.200.20">
    <property type="entry name" value="Phosphorylase Kinase, domain 1"/>
    <property type="match status" value="2"/>
</dbReference>
<evidence type="ECO:0000256" key="2">
    <source>
        <dbReference type="ARBA" id="ARBA00022741"/>
    </source>
</evidence>
<dbReference type="InterPro" id="IPR000719">
    <property type="entry name" value="Prot_kinase_dom"/>
</dbReference>
<evidence type="ECO:0000256" key="3">
    <source>
        <dbReference type="ARBA" id="ARBA00022777"/>
    </source>
</evidence>
<dbReference type="OrthoDB" id="9786339at2"/>
<feature type="domain" description="Protein kinase" evidence="5">
    <location>
        <begin position="12"/>
        <end position="303"/>
    </location>
</feature>
<gene>
    <name evidence="6" type="ORF">CAP_7577</name>
</gene>
<dbReference type="CDD" id="cd14014">
    <property type="entry name" value="STKc_PknB_like"/>
    <property type="match status" value="1"/>
</dbReference>
<dbReference type="RefSeq" id="WP_052376478.1">
    <property type="nucleotide sequence ID" value="NZ_ASRX01000068.1"/>
</dbReference>
<dbReference type="SMART" id="SM00220">
    <property type="entry name" value="S_TKc"/>
    <property type="match status" value="1"/>
</dbReference>
<protein>
    <recommendedName>
        <fullName evidence="5">Protein kinase domain-containing protein</fullName>
    </recommendedName>
</protein>
<reference evidence="6 7" key="1">
    <citation type="submission" date="2013-05" db="EMBL/GenBank/DDBJ databases">
        <title>Genome assembly of Chondromyces apiculatus DSM 436.</title>
        <authorList>
            <person name="Sharma G."/>
            <person name="Khatri I."/>
            <person name="Kaur C."/>
            <person name="Mayilraj S."/>
            <person name="Subramanian S."/>
        </authorList>
    </citation>
    <scope>NUCLEOTIDE SEQUENCE [LARGE SCALE GENOMIC DNA]</scope>
    <source>
        <strain evidence="6 7">DSM 436</strain>
    </source>
</reference>
<dbReference type="PROSITE" id="PS50011">
    <property type="entry name" value="PROTEIN_KINASE_DOM"/>
    <property type="match status" value="1"/>
</dbReference>
<dbReference type="InterPro" id="IPR011009">
    <property type="entry name" value="Kinase-like_dom_sf"/>
</dbReference>